<reference evidence="1 2" key="1">
    <citation type="submission" date="2020-09" db="EMBL/GenBank/DDBJ databases">
        <title>De no assembly of potato wild relative species, Solanum commersonii.</title>
        <authorList>
            <person name="Cho K."/>
        </authorList>
    </citation>
    <scope>NUCLEOTIDE SEQUENCE [LARGE SCALE GENOMIC DNA]</scope>
    <source>
        <strain evidence="1">LZ3.2</strain>
        <tissue evidence="1">Leaf</tissue>
    </source>
</reference>
<evidence type="ECO:0000313" key="2">
    <source>
        <dbReference type="Proteomes" id="UP000824120"/>
    </source>
</evidence>
<proteinExistence type="predicted"/>
<protein>
    <submittedName>
        <fullName evidence="1">Uncharacterized protein</fullName>
    </submittedName>
</protein>
<comment type="caution">
    <text evidence="1">The sequence shown here is derived from an EMBL/GenBank/DDBJ whole genome shotgun (WGS) entry which is preliminary data.</text>
</comment>
<organism evidence="1 2">
    <name type="scientific">Solanum commersonii</name>
    <name type="common">Commerson's wild potato</name>
    <name type="synonym">Commerson's nightshade</name>
    <dbReference type="NCBI Taxonomy" id="4109"/>
    <lineage>
        <taxon>Eukaryota</taxon>
        <taxon>Viridiplantae</taxon>
        <taxon>Streptophyta</taxon>
        <taxon>Embryophyta</taxon>
        <taxon>Tracheophyta</taxon>
        <taxon>Spermatophyta</taxon>
        <taxon>Magnoliopsida</taxon>
        <taxon>eudicotyledons</taxon>
        <taxon>Gunneridae</taxon>
        <taxon>Pentapetalae</taxon>
        <taxon>asterids</taxon>
        <taxon>lamiids</taxon>
        <taxon>Solanales</taxon>
        <taxon>Solanaceae</taxon>
        <taxon>Solanoideae</taxon>
        <taxon>Solaneae</taxon>
        <taxon>Solanum</taxon>
    </lineage>
</organism>
<keyword evidence="2" id="KW-1185">Reference proteome</keyword>
<accession>A0A9J5XEY0</accession>
<gene>
    <name evidence="1" type="ORF">H5410_045882</name>
</gene>
<dbReference type="Proteomes" id="UP000824120">
    <property type="component" value="Chromosome 9"/>
</dbReference>
<sequence length="167" mass="17723">MRAKSISTPATSAATMIALSHVSWLSAFVGDTLLRTNSQKNLATKFNVAFQIHNRGAATHSAHTPSAAIGSERILVHGDRATESGNIGGVELSHNLLTISPRVSSHPITLVKVKNLVDVKNSVQAPHEDSALLCNKLGLLPFVISHIGIPINLPLALNRPSVWLAGH</sequence>
<name>A0A9J5XEY0_SOLCO</name>
<dbReference type="EMBL" id="JACXVP010000009">
    <property type="protein sequence ID" value="KAG5585448.1"/>
    <property type="molecule type" value="Genomic_DNA"/>
</dbReference>
<dbReference type="AlphaFoldDB" id="A0A9J5XEY0"/>
<evidence type="ECO:0000313" key="1">
    <source>
        <dbReference type="EMBL" id="KAG5585448.1"/>
    </source>
</evidence>